<reference evidence="1" key="1">
    <citation type="journal article" date="2021" name="Proc. Natl. Acad. Sci. U.S.A.">
        <title>A Catalog of Tens of Thousands of Viruses from Human Metagenomes Reveals Hidden Associations with Chronic Diseases.</title>
        <authorList>
            <person name="Tisza M.J."/>
            <person name="Buck C.B."/>
        </authorList>
    </citation>
    <scope>NUCLEOTIDE SEQUENCE</scope>
    <source>
        <strain evidence="1">Ct7yc1</strain>
    </source>
</reference>
<dbReference type="EMBL" id="BK032833">
    <property type="protein sequence ID" value="DAF63194.1"/>
    <property type="molecule type" value="Genomic_DNA"/>
</dbReference>
<name>A0A8S5TK78_9CAUD</name>
<proteinExistence type="predicted"/>
<evidence type="ECO:0000313" key="1">
    <source>
        <dbReference type="EMBL" id="DAF63194.1"/>
    </source>
</evidence>
<sequence length="36" mass="4388">MIIIILNLINKRKPVARTVWNYSKRCGLFYFMILRC</sequence>
<accession>A0A8S5TK78</accession>
<protein>
    <submittedName>
        <fullName evidence="1">Uncharacterized protein</fullName>
    </submittedName>
</protein>
<organism evidence="1">
    <name type="scientific">Siphoviridae sp. ct7yc1</name>
    <dbReference type="NCBI Taxonomy" id="2827788"/>
    <lineage>
        <taxon>Viruses</taxon>
        <taxon>Duplodnaviria</taxon>
        <taxon>Heunggongvirae</taxon>
        <taxon>Uroviricota</taxon>
        <taxon>Caudoviricetes</taxon>
    </lineage>
</organism>